<dbReference type="AlphaFoldDB" id="A0A5N5G125"/>
<evidence type="ECO:0000259" key="2">
    <source>
        <dbReference type="SMART" id="SM01204"/>
    </source>
</evidence>
<proteinExistence type="predicted"/>
<dbReference type="InterPro" id="IPR036047">
    <property type="entry name" value="F-box-like_dom_sf"/>
</dbReference>
<organism evidence="3 4">
    <name type="scientific">Pyrus ussuriensis x Pyrus communis</name>
    <dbReference type="NCBI Taxonomy" id="2448454"/>
    <lineage>
        <taxon>Eukaryota</taxon>
        <taxon>Viridiplantae</taxon>
        <taxon>Streptophyta</taxon>
        <taxon>Embryophyta</taxon>
        <taxon>Tracheophyta</taxon>
        <taxon>Spermatophyta</taxon>
        <taxon>Magnoliopsida</taxon>
        <taxon>eudicotyledons</taxon>
        <taxon>Gunneridae</taxon>
        <taxon>Pentapetalae</taxon>
        <taxon>rosids</taxon>
        <taxon>fabids</taxon>
        <taxon>Rosales</taxon>
        <taxon>Rosaceae</taxon>
        <taxon>Amygdaloideae</taxon>
        <taxon>Maleae</taxon>
        <taxon>Pyrus</taxon>
    </lineage>
</organism>
<protein>
    <submittedName>
        <fullName evidence="3">F-box/LRR-repeat protein</fullName>
    </submittedName>
</protein>
<name>A0A5N5G125_9ROSA</name>
<evidence type="ECO:0000313" key="3">
    <source>
        <dbReference type="EMBL" id="KAB2609109.1"/>
    </source>
</evidence>
<dbReference type="SMART" id="SM00256">
    <property type="entry name" value="FBOX"/>
    <property type="match status" value="1"/>
</dbReference>
<dbReference type="OrthoDB" id="509497at2759"/>
<dbReference type="SUPFAM" id="SSF81383">
    <property type="entry name" value="F-box domain"/>
    <property type="match status" value="1"/>
</dbReference>
<evidence type="ECO:0000313" key="4">
    <source>
        <dbReference type="Proteomes" id="UP000327157"/>
    </source>
</evidence>
<gene>
    <name evidence="3" type="ORF">D8674_012277</name>
</gene>
<dbReference type="SMART" id="SM01204">
    <property type="entry name" value="FIST_C"/>
    <property type="match status" value="1"/>
</dbReference>
<feature type="domain" description="F-box" evidence="1">
    <location>
        <begin position="31"/>
        <end position="71"/>
    </location>
</feature>
<dbReference type="GO" id="GO:0032436">
    <property type="term" value="P:positive regulation of proteasomal ubiquitin-dependent protein catabolic process"/>
    <property type="evidence" value="ECO:0007669"/>
    <property type="project" value="TreeGrafter"/>
</dbReference>
<reference evidence="3 4" key="1">
    <citation type="submission" date="2019-09" db="EMBL/GenBank/DDBJ databases">
        <authorList>
            <person name="Ou C."/>
        </authorList>
    </citation>
    <scope>NUCLEOTIDE SEQUENCE [LARGE SCALE GENOMIC DNA]</scope>
    <source>
        <strain evidence="3">S2</strain>
        <tissue evidence="3">Leaf</tissue>
    </source>
</reference>
<dbReference type="Pfam" id="PF10442">
    <property type="entry name" value="FIST_C"/>
    <property type="match status" value="1"/>
</dbReference>
<sequence length="541" mass="58641">MDVASSSSSSSAIKIDTKRPHTTATGLFSPISDDLLHNILSRLPALSFASAACVSKSWNQICSRILNRPKLASALSLHPSPKVAVNEVIEKVLAEPIRPHFVVANIGSGFRLYDISKLISKKLGSSVPFIISTSSGIVGRDALTDEIKEVMWGEVCGDGSDEDCSIPAKDVNCGILLTVGFVPGLKVDVIPLLRTTKEPQEVLLDKFITDIMDYTASVSDCTSPVGIMMFGDGLLDMKPIVDALDYAMPAETVIVGDERGRFLYRSENESRNVCGSAKYFTDAVALIFAKDKGKPHGIGDIQFQIALSNGVSTVGPRHKAVSVKVNECEHSTWLTARREGHPEILDGQQILDDINDGLGNHADSSDLYIGVTKRRKISIGSEKPRWITSLEYHGVVGGDDQYLYVSGVGIKTGDYFNFYRSDPQTALASCSNISASLKKLKLDENPKHRRHMSEVFGGFMFACCGRGEPFFGRTNVDGSPFVENFPRVPLAGIFCGGEIARGSLRLTGEAQKDSDARCTLHVYSTIYLVLSYTPAPAPLGH</sequence>
<reference evidence="4" key="2">
    <citation type="submission" date="2019-10" db="EMBL/GenBank/DDBJ databases">
        <title>A de novo genome assembly of a pear dwarfing rootstock.</title>
        <authorList>
            <person name="Wang F."/>
            <person name="Wang J."/>
            <person name="Li S."/>
            <person name="Zhang Y."/>
            <person name="Fang M."/>
            <person name="Ma L."/>
            <person name="Zhao Y."/>
            <person name="Jiang S."/>
        </authorList>
    </citation>
    <scope>NUCLEOTIDE SEQUENCE [LARGE SCALE GENOMIC DNA]</scope>
</reference>
<feature type="domain" description="FIST C-domain" evidence="2">
    <location>
        <begin position="350"/>
        <end position="502"/>
    </location>
</feature>
<dbReference type="InterPro" id="IPR001810">
    <property type="entry name" value="F-box_dom"/>
</dbReference>
<dbReference type="Proteomes" id="UP000327157">
    <property type="component" value="Chromosome 14"/>
</dbReference>
<dbReference type="InterPro" id="IPR019494">
    <property type="entry name" value="FIST_C"/>
</dbReference>
<evidence type="ECO:0000259" key="1">
    <source>
        <dbReference type="SMART" id="SM00256"/>
    </source>
</evidence>
<comment type="caution">
    <text evidence="3">The sequence shown here is derived from an EMBL/GenBank/DDBJ whole genome shotgun (WGS) entry which is preliminary data.</text>
</comment>
<accession>A0A5N5G125</accession>
<dbReference type="EMBL" id="SMOL01000553">
    <property type="protein sequence ID" value="KAB2609109.1"/>
    <property type="molecule type" value="Genomic_DNA"/>
</dbReference>
<dbReference type="Gene3D" id="1.20.1280.50">
    <property type="match status" value="1"/>
</dbReference>
<dbReference type="Pfam" id="PF00646">
    <property type="entry name" value="F-box"/>
    <property type="match status" value="1"/>
</dbReference>
<dbReference type="PANTHER" id="PTHR14939:SF5">
    <property type="entry name" value="F-BOX ONLY PROTEIN 22"/>
    <property type="match status" value="1"/>
</dbReference>
<dbReference type="GO" id="GO:0000209">
    <property type="term" value="P:protein polyubiquitination"/>
    <property type="evidence" value="ECO:0007669"/>
    <property type="project" value="TreeGrafter"/>
</dbReference>
<reference evidence="3 4" key="3">
    <citation type="submission" date="2019-11" db="EMBL/GenBank/DDBJ databases">
        <title>A de novo genome assembly of a pear dwarfing rootstock.</title>
        <authorList>
            <person name="Wang F."/>
            <person name="Wang J."/>
            <person name="Li S."/>
            <person name="Zhang Y."/>
            <person name="Fang M."/>
            <person name="Ma L."/>
            <person name="Zhao Y."/>
            <person name="Jiang S."/>
        </authorList>
    </citation>
    <scope>NUCLEOTIDE SEQUENCE [LARGE SCALE GENOMIC DNA]</scope>
    <source>
        <strain evidence="3">S2</strain>
        <tissue evidence="3">Leaf</tissue>
    </source>
</reference>
<dbReference type="PANTHER" id="PTHR14939">
    <property type="entry name" value="F-BOX ONLY PROTEIN 22"/>
    <property type="match status" value="1"/>
</dbReference>
<keyword evidence="4" id="KW-1185">Reference proteome</keyword>